<feature type="compositionally biased region" description="Polar residues" evidence="1">
    <location>
        <begin position="1"/>
        <end position="25"/>
    </location>
</feature>
<dbReference type="Proteomes" id="UP000256645">
    <property type="component" value="Unassembled WGS sequence"/>
</dbReference>
<comment type="caution">
    <text evidence="2">The sequence shown here is derived from an EMBL/GenBank/DDBJ whole genome shotgun (WGS) entry which is preliminary data.</text>
</comment>
<feature type="compositionally biased region" description="Polar residues" evidence="1">
    <location>
        <begin position="35"/>
        <end position="45"/>
    </location>
</feature>
<organism evidence="2 3">
    <name type="scientific">Coleophoma cylindrospora</name>
    <dbReference type="NCBI Taxonomy" id="1849047"/>
    <lineage>
        <taxon>Eukaryota</taxon>
        <taxon>Fungi</taxon>
        <taxon>Dikarya</taxon>
        <taxon>Ascomycota</taxon>
        <taxon>Pezizomycotina</taxon>
        <taxon>Leotiomycetes</taxon>
        <taxon>Helotiales</taxon>
        <taxon>Dermateaceae</taxon>
        <taxon>Coleophoma</taxon>
    </lineage>
</organism>
<dbReference type="EMBL" id="PDLM01000001">
    <property type="protein sequence ID" value="RDW88300.1"/>
    <property type="molecule type" value="Genomic_DNA"/>
</dbReference>
<feature type="compositionally biased region" description="Polar residues" evidence="1">
    <location>
        <begin position="60"/>
        <end position="71"/>
    </location>
</feature>
<dbReference type="AlphaFoldDB" id="A0A3D8SPQ5"/>
<accession>A0A3D8SPQ5</accession>
<keyword evidence="3" id="KW-1185">Reference proteome</keyword>
<evidence type="ECO:0000313" key="3">
    <source>
        <dbReference type="Proteomes" id="UP000256645"/>
    </source>
</evidence>
<reference evidence="2 3" key="1">
    <citation type="journal article" date="2018" name="IMA Fungus">
        <title>IMA Genome-F 9: Draft genome sequence of Annulohypoxylon stygium, Aspergillus mulundensis, Berkeleyomyces basicola (syn. Thielaviopsis basicola), Ceratocystis smalleyi, two Cercospora beticola strains, Coleophoma cylindrospora, Fusarium fracticaudum, Phialophora cf. hyalina, and Morchella septimelata.</title>
        <authorList>
            <person name="Wingfield B.D."/>
            <person name="Bills G.F."/>
            <person name="Dong Y."/>
            <person name="Huang W."/>
            <person name="Nel W.J."/>
            <person name="Swalarsk-Parry B.S."/>
            <person name="Vaghefi N."/>
            <person name="Wilken P.M."/>
            <person name="An Z."/>
            <person name="de Beer Z.W."/>
            <person name="De Vos L."/>
            <person name="Chen L."/>
            <person name="Duong T.A."/>
            <person name="Gao Y."/>
            <person name="Hammerbacher A."/>
            <person name="Kikkert J.R."/>
            <person name="Li Y."/>
            <person name="Li H."/>
            <person name="Li K."/>
            <person name="Li Q."/>
            <person name="Liu X."/>
            <person name="Ma X."/>
            <person name="Naidoo K."/>
            <person name="Pethybridge S.J."/>
            <person name="Sun J."/>
            <person name="Steenkamp E.T."/>
            <person name="van der Nest M.A."/>
            <person name="van Wyk S."/>
            <person name="Wingfield M.J."/>
            <person name="Xiong C."/>
            <person name="Yue Q."/>
            <person name="Zhang X."/>
        </authorList>
    </citation>
    <scope>NUCLEOTIDE SEQUENCE [LARGE SCALE GENOMIC DNA]</scope>
    <source>
        <strain evidence="2 3">BP6252</strain>
    </source>
</reference>
<evidence type="ECO:0000313" key="2">
    <source>
        <dbReference type="EMBL" id="RDW88300.1"/>
    </source>
</evidence>
<sequence length="196" mass="21467">MEQNKSSSKDSTSNGHLNTSLSTEPRPSHLRGHSWTRNVDSTVSEITRGVQPRRRHPQTARPSKATSYSQARIASVPYSALPLSSNKLGSHQHHPAQLASRRRLGANGPGIAMKARDDPGPGPELQSPWRPRRGSQVLASETSPSRRPFQPDDKSREYQHPPPPPAARSSPQRPGLLVRASLHEATVYVVHVQNSG</sequence>
<feature type="compositionally biased region" description="Basic residues" evidence="1">
    <location>
        <begin position="90"/>
        <end position="104"/>
    </location>
</feature>
<feature type="region of interest" description="Disordered" evidence="1">
    <location>
        <begin position="84"/>
        <end position="176"/>
    </location>
</feature>
<gene>
    <name evidence="2" type="ORF">BP6252_00332</name>
</gene>
<feature type="region of interest" description="Disordered" evidence="1">
    <location>
        <begin position="1"/>
        <end position="71"/>
    </location>
</feature>
<name>A0A3D8SPQ5_9HELO</name>
<evidence type="ECO:0000256" key="1">
    <source>
        <dbReference type="SAM" id="MobiDB-lite"/>
    </source>
</evidence>
<proteinExistence type="predicted"/>
<protein>
    <submittedName>
        <fullName evidence="2">Uncharacterized protein</fullName>
    </submittedName>
</protein>
<feature type="compositionally biased region" description="Basic and acidic residues" evidence="1">
    <location>
        <begin position="149"/>
        <end position="159"/>
    </location>
</feature>